<gene>
    <name evidence="1" type="ORF">SAMN05421505_109224</name>
</gene>
<evidence type="ECO:0000313" key="1">
    <source>
        <dbReference type="EMBL" id="SDG95037.1"/>
    </source>
</evidence>
<dbReference type="SUPFAM" id="SSF47336">
    <property type="entry name" value="ACP-like"/>
    <property type="match status" value="1"/>
</dbReference>
<reference evidence="1 2" key="1">
    <citation type="submission" date="2016-10" db="EMBL/GenBank/DDBJ databases">
        <authorList>
            <person name="de Groot N.N."/>
        </authorList>
    </citation>
    <scope>NUCLEOTIDE SEQUENCE [LARGE SCALE GENOMIC DNA]</scope>
    <source>
        <strain evidence="1 2">CPCC 201354</strain>
    </source>
</reference>
<organism evidence="1 2">
    <name type="scientific">Sinosporangium album</name>
    <dbReference type="NCBI Taxonomy" id="504805"/>
    <lineage>
        <taxon>Bacteria</taxon>
        <taxon>Bacillati</taxon>
        <taxon>Actinomycetota</taxon>
        <taxon>Actinomycetes</taxon>
        <taxon>Streptosporangiales</taxon>
        <taxon>Streptosporangiaceae</taxon>
        <taxon>Sinosporangium</taxon>
    </lineage>
</organism>
<dbReference type="OrthoDB" id="4257495at2"/>
<name>A0A1G7YFD0_9ACTN</name>
<dbReference type="Proteomes" id="UP000198923">
    <property type="component" value="Unassembled WGS sequence"/>
</dbReference>
<keyword evidence="2" id="KW-1185">Reference proteome</keyword>
<dbReference type="AlphaFoldDB" id="A0A1G7YFD0"/>
<evidence type="ECO:0000313" key="2">
    <source>
        <dbReference type="Proteomes" id="UP000198923"/>
    </source>
</evidence>
<dbReference type="STRING" id="504805.SAMN05421505_109224"/>
<dbReference type="EMBL" id="FNCN01000009">
    <property type="protein sequence ID" value="SDG95037.1"/>
    <property type="molecule type" value="Genomic_DNA"/>
</dbReference>
<protein>
    <recommendedName>
        <fullName evidence="3">Phosphopantetheine attachment site</fullName>
    </recommendedName>
</protein>
<evidence type="ECO:0008006" key="3">
    <source>
        <dbReference type="Google" id="ProtNLM"/>
    </source>
</evidence>
<dbReference type="InterPro" id="IPR036736">
    <property type="entry name" value="ACP-like_sf"/>
</dbReference>
<proteinExistence type="predicted"/>
<accession>A0A1G7YFD0</accession>
<dbReference type="RefSeq" id="WP_093170525.1">
    <property type="nucleotide sequence ID" value="NZ_FNCN01000009.1"/>
</dbReference>
<sequence>MTTIDDFVALLRDELGLDVGREDLGRSLDEVAGWNSIHLLALATRLERVSGRPVVLPELLKAGSLEEIYAAAVGP</sequence>